<gene>
    <name evidence="3" type="ORF">C7H19_14065</name>
</gene>
<reference evidence="3 4" key="1">
    <citation type="submission" date="2018-03" db="EMBL/GenBank/DDBJ databases">
        <title>The ancient ancestry and fast evolution of plastids.</title>
        <authorList>
            <person name="Moore K.R."/>
            <person name="Magnabosco C."/>
            <person name="Momper L."/>
            <person name="Gold D.A."/>
            <person name="Bosak T."/>
            <person name="Fournier G.P."/>
        </authorList>
    </citation>
    <scope>NUCLEOTIDE SEQUENCE [LARGE SCALE GENOMIC DNA]</scope>
    <source>
        <strain evidence="3 4">CCALA 016</strain>
    </source>
</reference>
<dbReference type="SUPFAM" id="SSF46565">
    <property type="entry name" value="Chaperone J-domain"/>
    <property type="match status" value="1"/>
</dbReference>
<dbReference type="Gene3D" id="1.10.287.110">
    <property type="entry name" value="DnaJ domain"/>
    <property type="match status" value="1"/>
</dbReference>
<evidence type="ECO:0000256" key="1">
    <source>
        <dbReference type="SAM" id="Phobius"/>
    </source>
</evidence>
<dbReference type="EMBL" id="PXOH01000015">
    <property type="protein sequence ID" value="PSF36123.1"/>
    <property type="molecule type" value="Genomic_DNA"/>
</dbReference>
<sequence>MHLFSHLEQLIFNLLLLVLIVCGLALLNKNTDDESDTVIRKPRQPVYRSFHLACLLEDAPPSSLKGQSYELAIPLMTPFACIVPQTWQYFYTYHLAQPGINYWTWQDKPESHQVCPALADLFSLNEPQGYAKEILESLALRQNPFFHPSWNRKNAKLGNLFHRSQVVKEQGKFAEREFRIQLAMRDAFKQWHQGAIQKLGKEKLTSVYQRCYGVSWDVIQEIMRISKTSFEMLILEQSSAWWEILGVSFLTRGERVEKSYYTLVRFWHPDRNSHPNATEVTIRLNLAYQQYQALPQAWPALRKWHLK</sequence>
<name>A0A2T1LWC4_9CHRO</name>
<dbReference type="Pfam" id="PF00226">
    <property type="entry name" value="DnaJ"/>
    <property type="match status" value="1"/>
</dbReference>
<accession>A0A2T1LWC4</accession>
<reference evidence="3 4" key="2">
    <citation type="submission" date="2018-03" db="EMBL/GenBank/DDBJ databases">
        <authorList>
            <person name="Keele B.F."/>
        </authorList>
    </citation>
    <scope>NUCLEOTIDE SEQUENCE [LARGE SCALE GENOMIC DNA]</scope>
    <source>
        <strain evidence="3 4">CCALA 016</strain>
    </source>
</reference>
<evidence type="ECO:0000313" key="3">
    <source>
        <dbReference type="EMBL" id="PSF36123.1"/>
    </source>
</evidence>
<proteinExistence type="predicted"/>
<protein>
    <recommendedName>
        <fullName evidence="2">J domain-containing protein</fullName>
    </recommendedName>
</protein>
<dbReference type="InterPro" id="IPR036869">
    <property type="entry name" value="J_dom_sf"/>
</dbReference>
<dbReference type="RefSeq" id="WP_106457517.1">
    <property type="nucleotide sequence ID" value="NZ_PXOH01000015.1"/>
</dbReference>
<feature type="transmembrane region" description="Helical" evidence="1">
    <location>
        <begin position="7"/>
        <end position="27"/>
    </location>
</feature>
<dbReference type="CDD" id="cd06257">
    <property type="entry name" value="DnaJ"/>
    <property type="match status" value="1"/>
</dbReference>
<comment type="caution">
    <text evidence="3">The sequence shown here is derived from an EMBL/GenBank/DDBJ whole genome shotgun (WGS) entry which is preliminary data.</text>
</comment>
<dbReference type="Proteomes" id="UP000239001">
    <property type="component" value="Unassembled WGS sequence"/>
</dbReference>
<dbReference type="AlphaFoldDB" id="A0A2T1LWC4"/>
<dbReference type="PROSITE" id="PS50076">
    <property type="entry name" value="DNAJ_2"/>
    <property type="match status" value="1"/>
</dbReference>
<keyword evidence="4" id="KW-1185">Reference proteome</keyword>
<dbReference type="OrthoDB" id="422295at2"/>
<organism evidence="3 4">
    <name type="scientific">Aphanothece hegewaldii CCALA 016</name>
    <dbReference type="NCBI Taxonomy" id="2107694"/>
    <lineage>
        <taxon>Bacteria</taxon>
        <taxon>Bacillati</taxon>
        <taxon>Cyanobacteriota</taxon>
        <taxon>Cyanophyceae</taxon>
        <taxon>Oscillatoriophycideae</taxon>
        <taxon>Chroococcales</taxon>
        <taxon>Aphanothecaceae</taxon>
        <taxon>Aphanothece</taxon>
    </lineage>
</organism>
<keyword evidence="1" id="KW-1133">Transmembrane helix</keyword>
<feature type="domain" description="J" evidence="2">
    <location>
        <begin position="240"/>
        <end position="307"/>
    </location>
</feature>
<evidence type="ECO:0000313" key="4">
    <source>
        <dbReference type="Proteomes" id="UP000239001"/>
    </source>
</evidence>
<keyword evidence="1" id="KW-0812">Transmembrane</keyword>
<dbReference type="InterPro" id="IPR001623">
    <property type="entry name" value="DnaJ_domain"/>
</dbReference>
<keyword evidence="1" id="KW-0472">Membrane</keyword>
<evidence type="ECO:0000259" key="2">
    <source>
        <dbReference type="PROSITE" id="PS50076"/>
    </source>
</evidence>